<accession>A0A6L8UXU3</accession>
<dbReference type="PANTHER" id="PTHR43877">
    <property type="entry name" value="AMINOALKYLPHOSPHONATE N-ACETYLTRANSFERASE-RELATED-RELATED"/>
    <property type="match status" value="1"/>
</dbReference>
<organism evidence="4 5">
    <name type="scientific">Paenibacillus silvestris</name>
    <dbReference type="NCBI Taxonomy" id="2606219"/>
    <lineage>
        <taxon>Bacteria</taxon>
        <taxon>Bacillati</taxon>
        <taxon>Bacillota</taxon>
        <taxon>Bacilli</taxon>
        <taxon>Bacillales</taxon>
        <taxon>Paenibacillaceae</taxon>
        <taxon>Paenibacillus</taxon>
    </lineage>
</organism>
<dbReference type="Proteomes" id="UP000481087">
    <property type="component" value="Unassembled WGS sequence"/>
</dbReference>
<dbReference type="InterPro" id="IPR016181">
    <property type="entry name" value="Acyl_CoA_acyltransferase"/>
</dbReference>
<dbReference type="CDD" id="cd04301">
    <property type="entry name" value="NAT_SF"/>
    <property type="match status" value="1"/>
</dbReference>
<reference evidence="4 5" key="1">
    <citation type="submission" date="2019-12" db="EMBL/GenBank/DDBJ databases">
        <title>Paenibacillus sp. nov. sp. isolated from soil.</title>
        <authorList>
            <person name="Kim J."/>
            <person name="Jeong S.E."/>
            <person name="Jung H.S."/>
            <person name="Jeon C.O."/>
        </authorList>
    </citation>
    <scope>NUCLEOTIDE SEQUENCE [LARGE SCALE GENOMIC DNA]</scope>
    <source>
        <strain evidence="4 5">5J-6</strain>
    </source>
</reference>
<evidence type="ECO:0000259" key="3">
    <source>
        <dbReference type="PROSITE" id="PS51186"/>
    </source>
</evidence>
<evidence type="ECO:0000256" key="2">
    <source>
        <dbReference type="ARBA" id="ARBA00023315"/>
    </source>
</evidence>
<comment type="caution">
    <text evidence="4">The sequence shown here is derived from an EMBL/GenBank/DDBJ whole genome shotgun (WGS) entry which is preliminary data.</text>
</comment>
<dbReference type="RefSeq" id="WP_161406395.1">
    <property type="nucleotide sequence ID" value="NZ_WTUZ01000010.1"/>
</dbReference>
<feature type="domain" description="N-acetyltransferase" evidence="3">
    <location>
        <begin position="2"/>
        <end position="138"/>
    </location>
</feature>
<dbReference type="Pfam" id="PF00583">
    <property type="entry name" value="Acetyltransf_1"/>
    <property type="match status" value="1"/>
</dbReference>
<name>A0A6L8UXU3_9BACL</name>
<dbReference type="PROSITE" id="PS51186">
    <property type="entry name" value="GNAT"/>
    <property type="match status" value="1"/>
</dbReference>
<evidence type="ECO:0000256" key="1">
    <source>
        <dbReference type="ARBA" id="ARBA00022679"/>
    </source>
</evidence>
<keyword evidence="1 4" id="KW-0808">Transferase</keyword>
<evidence type="ECO:0000313" key="5">
    <source>
        <dbReference type="Proteomes" id="UP000481087"/>
    </source>
</evidence>
<dbReference type="EMBL" id="WTUZ01000010">
    <property type="protein sequence ID" value="MZQ82232.1"/>
    <property type="molecule type" value="Genomic_DNA"/>
</dbReference>
<evidence type="ECO:0000313" key="4">
    <source>
        <dbReference type="EMBL" id="MZQ82232.1"/>
    </source>
</evidence>
<dbReference type="AlphaFoldDB" id="A0A6L8UXU3"/>
<keyword evidence="5" id="KW-1185">Reference proteome</keyword>
<dbReference type="SUPFAM" id="SSF55729">
    <property type="entry name" value="Acyl-CoA N-acyltransferases (Nat)"/>
    <property type="match status" value="1"/>
</dbReference>
<proteinExistence type="predicted"/>
<dbReference type="InterPro" id="IPR050832">
    <property type="entry name" value="Bact_Acetyltransf"/>
</dbReference>
<gene>
    <name evidence="4" type="ORF">GQF01_08765</name>
</gene>
<dbReference type="InterPro" id="IPR000182">
    <property type="entry name" value="GNAT_dom"/>
</dbReference>
<keyword evidence="2" id="KW-0012">Acyltransferase</keyword>
<sequence length="138" mass="15831">MSTMREMTIEDYEQAFILWSQIEGLVLSEADSKPNIQSYLNRNQGFCFVCEADSRIVGTILAGHDGRRGFIYHLAVSPEHRKQRIGHRLVELSLAQLREIGIEKCHIFVLENNELGHSFWAAAGWEKRSGFFVYSKTP</sequence>
<dbReference type="Gene3D" id="3.40.630.30">
    <property type="match status" value="1"/>
</dbReference>
<dbReference type="GO" id="GO:0016747">
    <property type="term" value="F:acyltransferase activity, transferring groups other than amino-acyl groups"/>
    <property type="evidence" value="ECO:0007669"/>
    <property type="project" value="InterPro"/>
</dbReference>
<protein>
    <submittedName>
        <fullName evidence="4">GNAT family N-acetyltransferase</fullName>
    </submittedName>
</protein>